<accession>A0A6M3L2V8</accession>
<name>A0A6M3L2V8_9ZZZZ</name>
<dbReference type="AlphaFoldDB" id="A0A6M3L2V8"/>
<dbReference type="EMBL" id="MT142795">
    <property type="protein sequence ID" value="QJA88660.1"/>
    <property type="molecule type" value="Genomic_DNA"/>
</dbReference>
<organism evidence="1">
    <name type="scientific">viral metagenome</name>
    <dbReference type="NCBI Taxonomy" id="1070528"/>
    <lineage>
        <taxon>unclassified sequences</taxon>
        <taxon>metagenomes</taxon>
        <taxon>organismal metagenomes</taxon>
    </lineage>
</organism>
<gene>
    <name evidence="1" type="ORF">MM415B02714_0007</name>
</gene>
<evidence type="ECO:0000313" key="1">
    <source>
        <dbReference type="EMBL" id="QJA88660.1"/>
    </source>
</evidence>
<protein>
    <submittedName>
        <fullName evidence="1">Uncharacterized protein</fullName>
    </submittedName>
</protein>
<reference evidence="1" key="1">
    <citation type="submission" date="2020-03" db="EMBL/GenBank/DDBJ databases">
        <title>The deep terrestrial virosphere.</title>
        <authorList>
            <person name="Holmfeldt K."/>
            <person name="Nilsson E."/>
            <person name="Simone D."/>
            <person name="Lopez-Fernandez M."/>
            <person name="Wu X."/>
            <person name="de Brujin I."/>
            <person name="Lundin D."/>
            <person name="Andersson A."/>
            <person name="Bertilsson S."/>
            <person name="Dopson M."/>
        </authorList>
    </citation>
    <scope>NUCLEOTIDE SEQUENCE</scope>
    <source>
        <strain evidence="1">MM415B02714</strain>
    </source>
</reference>
<proteinExistence type="predicted"/>
<sequence>MAPKYKYLYLVEYSAPRKGDSGMVKVKANTAIQAVKKAREKLGKKRIKSHYLHHFRALTHARERL</sequence>